<reference evidence="1 2" key="1">
    <citation type="journal article" date="2020" name="Microorganisms">
        <title>Description of Komagataeibacter melaceti sp. nov. and Komagataeibacter melomenusus sp. nov. Isolated from Apple Cider Vinegar.</title>
        <authorList>
            <person name="Maric L."/>
            <person name="Cleenwerck I."/>
            <person name="Accetto T."/>
            <person name="Vandamme P."/>
            <person name="Trcek J."/>
        </authorList>
    </citation>
    <scope>NUCLEOTIDE SEQUENCE [LARGE SCALE GENOMIC DNA]</scope>
    <source>
        <strain evidence="1 2">AV436</strain>
    </source>
</reference>
<dbReference type="Pfam" id="PF13365">
    <property type="entry name" value="Trypsin_2"/>
    <property type="match status" value="1"/>
</dbReference>
<dbReference type="SUPFAM" id="SSF50494">
    <property type="entry name" value="Trypsin-like serine proteases"/>
    <property type="match status" value="1"/>
</dbReference>
<evidence type="ECO:0000313" key="2">
    <source>
        <dbReference type="Proteomes" id="UP000623090"/>
    </source>
</evidence>
<comment type="caution">
    <text evidence="1">The sequence shown here is derived from an EMBL/GenBank/DDBJ whole genome shotgun (WGS) entry which is preliminary data.</text>
</comment>
<gene>
    <name evidence="1" type="ORF">HNW77_07110</name>
</gene>
<name>A0ABX2AD74_9PROT</name>
<sequence>MEAKIGLIHNNLYKTQLLISITPLRNEVKEKLMVAKIIDEMGNNPPQEISALIKLLSVVPQEDAYRDLINEGLRNHKNFNQRKKLLDTGAFSIEDYTSLLLTCVDGPGGLGLYSTMPLFNRLIEWGMVVEYPLSDPRTMVHYYWEKNKIKSLINLGIVDNILLGPSYVARKYHKSVPPVYVKQKGCEYIGTGFIASSMENIDRRFIVTAKHNINPDEGIEFLGLGDSAEKIIKPCDRTWILHPKLDLALLEVECDNTITPIFPLGDLAVLMRTITLGYPRIATTDAPYLLAHGGELNALVNTYLGEDRLIISNVVAPGNSGGPVLGETGLCLGVVVNSLESHHEGGIEKANSAIPANHVLDFINLHCSG</sequence>
<dbReference type="Gene3D" id="2.40.10.120">
    <property type="match status" value="1"/>
</dbReference>
<organism evidence="1 2">
    <name type="scientific">Komagataeibacter melomenusus</name>
    <dbReference type="NCBI Taxonomy" id="2766578"/>
    <lineage>
        <taxon>Bacteria</taxon>
        <taxon>Pseudomonadati</taxon>
        <taxon>Pseudomonadota</taxon>
        <taxon>Alphaproteobacteria</taxon>
        <taxon>Acetobacterales</taxon>
        <taxon>Acetobacteraceae</taxon>
        <taxon>Komagataeibacter</taxon>
    </lineage>
</organism>
<dbReference type="EMBL" id="JABJWC010000013">
    <property type="protein sequence ID" value="NPC66160.1"/>
    <property type="molecule type" value="Genomic_DNA"/>
</dbReference>
<proteinExistence type="predicted"/>
<dbReference type="InterPro" id="IPR009003">
    <property type="entry name" value="Peptidase_S1_PA"/>
</dbReference>
<keyword evidence="2" id="KW-1185">Reference proteome</keyword>
<dbReference type="RefSeq" id="WP_172156435.1">
    <property type="nucleotide sequence ID" value="NZ_JABJWC010000013.1"/>
</dbReference>
<dbReference type="Proteomes" id="UP000623090">
    <property type="component" value="Unassembled WGS sequence"/>
</dbReference>
<protein>
    <submittedName>
        <fullName evidence="1">Trypsin-like peptidase domain-containing protein</fullName>
    </submittedName>
</protein>
<accession>A0ABX2AD74</accession>
<evidence type="ECO:0000313" key="1">
    <source>
        <dbReference type="EMBL" id="NPC66160.1"/>
    </source>
</evidence>